<feature type="chain" id="PRO_5035153281" description="Lipoprotein" evidence="1">
    <location>
        <begin position="26"/>
        <end position="196"/>
    </location>
</feature>
<feature type="signal peptide" evidence="1">
    <location>
        <begin position="1"/>
        <end position="25"/>
    </location>
</feature>
<name>A0A8J2V6X3_9PROT</name>
<dbReference type="PROSITE" id="PS51257">
    <property type="entry name" value="PROKAR_LIPOPROTEIN"/>
    <property type="match status" value="1"/>
</dbReference>
<dbReference type="EMBL" id="BMGH01000001">
    <property type="protein sequence ID" value="GGD10556.1"/>
    <property type="molecule type" value="Genomic_DNA"/>
</dbReference>
<evidence type="ECO:0008006" key="4">
    <source>
        <dbReference type="Google" id="ProtNLM"/>
    </source>
</evidence>
<evidence type="ECO:0000313" key="2">
    <source>
        <dbReference type="EMBL" id="GGD10556.1"/>
    </source>
</evidence>
<evidence type="ECO:0000256" key="1">
    <source>
        <dbReference type="SAM" id="SignalP"/>
    </source>
</evidence>
<evidence type="ECO:0000313" key="3">
    <source>
        <dbReference type="Proteomes" id="UP000613582"/>
    </source>
</evidence>
<comment type="caution">
    <text evidence="2">The sequence shown here is derived from an EMBL/GenBank/DDBJ whole genome shotgun (WGS) entry which is preliminary data.</text>
</comment>
<reference evidence="2" key="2">
    <citation type="submission" date="2020-09" db="EMBL/GenBank/DDBJ databases">
        <authorList>
            <person name="Sun Q."/>
            <person name="Zhou Y."/>
        </authorList>
    </citation>
    <scope>NUCLEOTIDE SEQUENCE</scope>
    <source>
        <strain evidence="2">CGMCC 1.12921</strain>
    </source>
</reference>
<keyword evidence="1" id="KW-0732">Signal</keyword>
<keyword evidence="3" id="KW-1185">Reference proteome</keyword>
<organism evidence="2 3">
    <name type="scientific">Aquisalinus flavus</name>
    <dbReference type="NCBI Taxonomy" id="1526572"/>
    <lineage>
        <taxon>Bacteria</taxon>
        <taxon>Pseudomonadati</taxon>
        <taxon>Pseudomonadota</taxon>
        <taxon>Alphaproteobacteria</taxon>
        <taxon>Parvularculales</taxon>
        <taxon>Parvularculaceae</taxon>
        <taxon>Aquisalinus</taxon>
    </lineage>
</organism>
<protein>
    <recommendedName>
        <fullName evidence="4">Lipoprotein</fullName>
    </recommendedName>
</protein>
<gene>
    <name evidence="2" type="ORF">GCM10011342_19280</name>
</gene>
<proteinExistence type="predicted"/>
<dbReference type="Proteomes" id="UP000613582">
    <property type="component" value="Unassembled WGS sequence"/>
</dbReference>
<reference evidence="2" key="1">
    <citation type="journal article" date="2014" name="Int. J. Syst. Evol. Microbiol.">
        <title>Complete genome sequence of Corynebacterium casei LMG S-19264T (=DSM 44701T), isolated from a smear-ripened cheese.</title>
        <authorList>
            <consortium name="US DOE Joint Genome Institute (JGI-PGF)"/>
            <person name="Walter F."/>
            <person name="Albersmeier A."/>
            <person name="Kalinowski J."/>
            <person name="Ruckert C."/>
        </authorList>
    </citation>
    <scope>NUCLEOTIDE SEQUENCE</scope>
    <source>
        <strain evidence="2">CGMCC 1.12921</strain>
    </source>
</reference>
<dbReference type="AlphaFoldDB" id="A0A8J2V6X3"/>
<sequence>MERDMPQKYLPLSLIVSMSMVALVAACGNNEGETTLESAREAEQTLENESAIDNTPDNIPAGDSLLTGDYSEGEWVYKAGDPAALYGRPSTDAIFSLWCDTESNELIVQRAAEVSNAETAEITIITPLGSRKYYVQSTDGPMPLVTTGIALEDMFVDDIAQAARLAVSGPEGSEILRMPGGPEVNRLVEACRRSTY</sequence>
<accession>A0A8J2V6X3</accession>